<dbReference type="Pfam" id="PF13439">
    <property type="entry name" value="Glyco_transf_4"/>
    <property type="match status" value="1"/>
</dbReference>
<dbReference type="CDD" id="cd03809">
    <property type="entry name" value="GT4_MtfB-like"/>
    <property type="match status" value="1"/>
</dbReference>
<name>A0A5K7YDK7_9BACT</name>
<protein>
    <recommendedName>
        <fullName evidence="6">Glycosyl transferase family 1 domain-containing protein</fullName>
    </recommendedName>
</protein>
<dbReference type="KEGG" id="dalk:DSCA_09960"/>
<dbReference type="GO" id="GO:0016757">
    <property type="term" value="F:glycosyltransferase activity"/>
    <property type="evidence" value="ECO:0007669"/>
    <property type="project" value="InterPro"/>
</dbReference>
<gene>
    <name evidence="4" type="ORF">DSCA_09960</name>
</gene>
<evidence type="ECO:0000313" key="5">
    <source>
        <dbReference type="Proteomes" id="UP000427906"/>
    </source>
</evidence>
<dbReference type="Proteomes" id="UP000427906">
    <property type="component" value="Chromosome"/>
</dbReference>
<dbReference type="Pfam" id="PF13692">
    <property type="entry name" value="Glyco_trans_1_4"/>
    <property type="match status" value="1"/>
</dbReference>
<evidence type="ECO:0008006" key="6">
    <source>
        <dbReference type="Google" id="ProtNLM"/>
    </source>
</evidence>
<sequence>MKAEAYVAPIPVDTNYYIPRPNDWKHKPGLVVLFTGHLSHPPNVDAVLFFLQEIWPLVHQQCPQAIFQVVGMIPAKLIVEAIQSNPQCELHENVPDIRPYFWDAAVYVVPMRYGGGVRQKFFEAWSMRVPVVCTTMAAEGTGAKNGTHCWLEDTPADFARRVTAVLQSPKEASVAQAAKNQVESYNSIASAAPKFQALVERAIQIKKQRPYKLLYDLRWMELGKAGGIEQATYELVAAIGQLDRKNAYRIFAPRSACTEWDLPSGFQIKRHYSDPLSRQFEVARSFVVNKLAEGFGMYPVLTPPMRSLAAYNKLDFDIVHSLAGYTHPDMIGFPGVLTINDLQHLHYPQFFTQDEYAERERLYRESAERAMHIICISEFTRQDVHRQYGIPLEKMSTVWIIPSRNVWQPLSSSARVDLLKRMNLSSPFFFFPAHCWLHKNHARLVDAFSRIVSELPADIKLVMSGRPFSADHPAALMIRDNNLSSRVMHLGFRSPLEIRALFQGCLALVFPSLFEGYGMPVAEAIIAGKPVLCSDVTSLPELAGEAALTFDPTNVDQIATSLFDVATKSELRLALSEAAVRRRPVFSARRSAIQTMSIYQRVYNECYNC</sequence>
<proteinExistence type="predicted"/>
<evidence type="ECO:0000313" key="4">
    <source>
        <dbReference type="EMBL" id="BBO67066.1"/>
    </source>
</evidence>
<evidence type="ECO:0000256" key="1">
    <source>
        <dbReference type="ARBA" id="ARBA00022679"/>
    </source>
</evidence>
<dbReference type="GO" id="GO:0009103">
    <property type="term" value="P:lipopolysaccharide biosynthetic process"/>
    <property type="evidence" value="ECO:0007669"/>
    <property type="project" value="TreeGrafter"/>
</dbReference>
<dbReference type="EMBL" id="AP021874">
    <property type="protein sequence ID" value="BBO67066.1"/>
    <property type="molecule type" value="Genomic_DNA"/>
</dbReference>
<dbReference type="InterPro" id="IPR028098">
    <property type="entry name" value="Glyco_trans_4-like_N"/>
</dbReference>
<dbReference type="AlphaFoldDB" id="A0A5K7YDK7"/>
<dbReference type="InterPro" id="IPR001296">
    <property type="entry name" value="Glyco_trans_1"/>
</dbReference>
<dbReference type="SUPFAM" id="SSF53756">
    <property type="entry name" value="UDP-Glycosyltransferase/glycogen phosphorylase"/>
    <property type="match status" value="2"/>
</dbReference>
<evidence type="ECO:0000259" key="3">
    <source>
        <dbReference type="Pfam" id="PF13439"/>
    </source>
</evidence>
<accession>A0A5K7YDK7</accession>
<dbReference type="Gene3D" id="3.40.50.2000">
    <property type="entry name" value="Glycogen Phosphorylase B"/>
    <property type="match status" value="3"/>
</dbReference>
<reference evidence="4 5" key="1">
    <citation type="submission" date="2019-11" db="EMBL/GenBank/DDBJ databases">
        <title>Comparative genomics of hydrocarbon-degrading Desulfosarcina strains.</title>
        <authorList>
            <person name="Watanabe M."/>
            <person name="Kojima H."/>
            <person name="Fukui M."/>
        </authorList>
    </citation>
    <scope>NUCLEOTIDE SEQUENCE [LARGE SCALE GENOMIC DNA]</scope>
    <source>
        <strain evidence="4 5">PL12</strain>
    </source>
</reference>
<dbReference type="PANTHER" id="PTHR46401:SF2">
    <property type="entry name" value="GLYCOSYLTRANSFERASE WBBK-RELATED"/>
    <property type="match status" value="1"/>
</dbReference>
<dbReference type="PANTHER" id="PTHR46401">
    <property type="entry name" value="GLYCOSYLTRANSFERASE WBBK-RELATED"/>
    <property type="match status" value="1"/>
</dbReference>
<organism evidence="4 5">
    <name type="scientific">Desulfosarcina alkanivorans</name>
    <dbReference type="NCBI Taxonomy" id="571177"/>
    <lineage>
        <taxon>Bacteria</taxon>
        <taxon>Pseudomonadati</taxon>
        <taxon>Thermodesulfobacteriota</taxon>
        <taxon>Desulfobacteria</taxon>
        <taxon>Desulfobacterales</taxon>
        <taxon>Desulfosarcinaceae</taxon>
        <taxon>Desulfosarcina</taxon>
    </lineage>
</organism>
<evidence type="ECO:0000259" key="2">
    <source>
        <dbReference type="Pfam" id="PF00534"/>
    </source>
</evidence>
<keyword evidence="5" id="KW-1185">Reference proteome</keyword>
<dbReference type="Pfam" id="PF00534">
    <property type="entry name" value="Glycos_transf_1"/>
    <property type="match status" value="1"/>
</dbReference>
<feature type="domain" description="Glycosyltransferase subfamily 4-like N-terminal" evidence="3">
    <location>
        <begin position="226"/>
        <end position="398"/>
    </location>
</feature>
<keyword evidence="1" id="KW-0808">Transferase</keyword>
<feature type="domain" description="Glycosyl transferase family 1" evidence="2">
    <location>
        <begin position="426"/>
        <end position="579"/>
    </location>
</feature>